<dbReference type="PANTHER" id="PTHR30441">
    <property type="entry name" value="DUF748 DOMAIN-CONTAINING PROTEIN"/>
    <property type="match status" value="1"/>
</dbReference>
<proteinExistence type="predicted"/>
<evidence type="ECO:0000256" key="2">
    <source>
        <dbReference type="SAM" id="Phobius"/>
    </source>
</evidence>
<feature type="compositionally biased region" description="Low complexity" evidence="1">
    <location>
        <begin position="833"/>
        <end position="847"/>
    </location>
</feature>
<evidence type="ECO:0000313" key="4">
    <source>
        <dbReference type="Proteomes" id="UP001596415"/>
    </source>
</evidence>
<reference evidence="4" key="1">
    <citation type="journal article" date="2019" name="Int. J. Syst. Evol. Microbiol.">
        <title>The Global Catalogue of Microorganisms (GCM) 10K type strain sequencing project: providing services to taxonomists for standard genome sequencing and annotation.</title>
        <authorList>
            <consortium name="The Broad Institute Genomics Platform"/>
            <consortium name="The Broad Institute Genome Sequencing Center for Infectious Disease"/>
            <person name="Wu L."/>
            <person name="Ma J."/>
        </authorList>
    </citation>
    <scope>NUCLEOTIDE SEQUENCE [LARGE SCALE GENOMIC DNA]</scope>
    <source>
        <strain evidence="4">CGMCC 1.16306</strain>
    </source>
</reference>
<name>A0ABW2MZ57_9FLAO</name>
<evidence type="ECO:0000256" key="1">
    <source>
        <dbReference type="SAM" id="MobiDB-lite"/>
    </source>
</evidence>
<feature type="transmembrane region" description="Helical" evidence="2">
    <location>
        <begin position="7"/>
        <end position="26"/>
    </location>
</feature>
<dbReference type="InterPro" id="IPR052894">
    <property type="entry name" value="AsmA-related"/>
</dbReference>
<dbReference type="PANTHER" id="PTHR30441:SF8">
    <property type="entry name" value="DUF748 DOMAIN-CONTAINING PROTEIN"/>
    <property type="match status" value="1"/>
</dbReference>
<sequence length="877" mass="95341">MKKLLKILGIFLGIVLILLALSPLFFKGTIEKLVKKTIAANLDAEVSWSDFDLSLFKSFPDAALVITDFSVINRTPFAGDTLASGKSLKVDMGIMQLLKTSDEPIKVDALLFNEAFVNIKLDSLGRANYDIAIKQDAPLVDDTEGNAGFTFDLKKYEIKNSRIAYSDLSTETFLQLKNVNHEGTGDFSLAQSQLDTKTEAITSFRLGDIEYLSDNTVSLDAVIEMDLDNQKYTFLENEARVNELPLTFNGFVKVNETNNEIDLSFTTPSSDFKNFLAVIPKVYVKELDDVKTTGDFTVNGVLKGIIDEERIPTMDIAIKSSNASFKYPDLPKAVQNISMDVQLKNETGLAKDTYLNINGLTFKIDNEIFNANGSIRNFTENALVNLALKGTLNLANIEQVLPLELEQELSGVFKADVTTNFDMASVENEQYQNIKTSGTASVTNFNYTDAALKNELKVANANISFDPGNIRLNDLNATSGQTDIKASGNIQNLIPFLLSKQDLKGLFNVTSNTFNINDFMTSETASEEGSTRNRAATSEAKAVKIPDFLDATLDFSADKVIYDNITLNNAKGTMSIQNETASLRNVTSTIFGGTIALAGDLSTKETSTFDMNLDLSKIDIAETFAKSEMLKYLVPIANSLKGSFNTKINLKGNLNNDLTPQLTSLAGNALAEVITAEVDPTKAPLLSKLGEQVQFLNIDKLSLRDVDTKLTFDNGNIVVAPFDFDIKGIKVTASGSHGLDKSINYNLNMDVPAKYLGGQVSGLLAKLSASDAETMKVALPIGLTGTLTSPQISVDTKAAVTTLTQKLIERQKEELTTKGTDILQDILGGGGTKPTDTTQTQTNPTTNQQNTTQVVKDILGGLFGKTKKKTDSTKGGN</sequence>
<gene>
    <name evidence="3" type="ORF">ACFQO1_09950</name>
</gene>
<keyword evidence="2" id="KW-0472">Membrane</keyword>
<keyword evidence="2" id="KW-1133">Transmembrane helix</keyword>
<keyword evidence="4" id="KW-1185">Reference proteome</keyword>
<accession>A0ABW2MZ57</accession>
<organism evidence="3 4">
    <name type="scientific">Jejudonia soesokkakensis</name>
    <dbReference type="NCBI Taxonomy" id="1323432"/>
    <lineage>
        <taxon>Bacteria</taxon>
        <taxon>Pseudomonadati</taxon>
        <taxon>Bacteroidota</taxon>
        <taxon>Flavobacteriia</taxon>
        <taxon>Flavobacteriales</taxon>
        <taxon>Flavobacteriaceae</taxon>
        <taxon>Jejudonia</taxon>
    </lineage>
</organism>
<keyword evidence="2" id="KW-0812">Transmembrane</keyword>
<feature type="region of interest" description="Disordered" evidence="1">
    <location>
        <begin position="828"/>
        <end position="847"/>
    </location>
</feature>
<evidence type="ECO:0000313" key="3">
    <source>
        <dbReference type="EMBL" id="MFC7358011.1"/>
    </source>
</evidence>
<dbReference type="EMBL" id="JBHTBN010000005">
    <property type="protein sequence ID" value="MFC7358011.1"/>
    <property type="molecule type" value="Genomic_DNA"/>
</dbReference>
<dbReference type="RefSeq" id="WP_380217894.1">
    <property type="nucleotide sequence ID" value="NZ_JBHTBN010000005.1"/>
</dbReference>
<dbReference type="Proteomes" id="UP001596415">
    <property type="component" value="Unassembled WGS sequence"/>
</dbReference>
<comment type="caution">
    <text evidence="3">The sequence shown here is derived from an EMBL/GenBank/DDBJ whole genome shotgun (WGS) entry which is preliminary data.</text>
</comment>
<protein>
    <submittedName>
        <fullName evidence="3">AsmA-like C-terminal region-containing protein</fullName>
    </submittedName>
</protein>